<keyword evidence="2" id="KW-1185">Reference proteome</keyword>
<dbReference type="EMBL" id="MU004516">
    <property type="protein sequence ID" value="KAF2648883.1"/>
    <property type="molecule type" value="Genomic_DNA"/>
</dbReference>
<reference evidence="1" key="1">
    <citation type="journal article" date="2020" name="Stud. Mycol.">
        <title>101 Dothideomycetes genomes: a test case for predicting lifestyles and emergence of pathogens.</title>
        <authorList>
            <person name="Haridas S."/>
            <person name="Albert R."/>
            <person name="Binder M."/>
            <person name="Bloem J."/>
            <person name="Labutti K."/>
            <person name="Salamov A."/>
            <person name="Andreopoulos B."/>
            <person name="Baker S."/>
            <person name="Barry K."/>
            <person name="Bills G."/>
            <person name="Bluhm B."/>
            <person name="Cannon C."/>
            <person name="Castanera R."/>
            <person name="Culley D."/>
            <person name="Daum C."/>
            <person name="Ezra D."/>
            <person name="Gonzalez J."/>
            <person name="Henrissat B."/>
            <person name="Kuo A."/>
            <person name="Liang C."/>
            <person name="Lipzen A."/>
            <person name="Lutzoni F."/>
            <person name="Magnuson J."/>
            <person name="Mondo S."/>
            <person name="Nolan M."/>
            <person name="Ohm R."/>
            <person name="Pangilinan J."/>
            <person name="Park H.-J."/>
            <person name="Ramirez L."/>
            <person name="Alfaro M."/>
            <person name="Sun H."/>
            <person name="Tritt A."/>
            <person name="Yoshinaga Y."/>
            <person name="Zwiers L.-H."/>
            <person name="Turgeon B."/>
            <person name="Goodwin S."/>
            <person name="Spatafora J."/>
            <person name="Crous P."/>
            <person name="Grigoriev I."/>
        </authorList>
    </citation>
    <scope>NUCLEOTIDE SEQUENCE</scope>
    <source>
        <strain evidence="1">CBS 122681</strain>
    </source>
</reference>
<name>A0A6A6SQL8_9PLEO</name>
<gene>
    <name evidence="1" type="ORF">K491DRAFT_722157</name>
</gene>
<dbReference type="Proteomes" id="UP000799324">
    <property type="component" value="Unassembled WGS sequence"/>
</dbReference>
<sequence length="150" mass="16788">MPHPNVTGHVYLQRHFLLYNFLVQFKALLDSRPELAGQQATRPSCKHLIFVDGEKGITFSSAVKRPDFSGTVADVFEGLAYLCYQGLSNASRHTVSGWDTYAVSRYMGSAERVIVASDIVRTQSSVKLVVEIQKMKMKLFRILHGAGIIR</sequence>
<evidence type="ECO:0000313" key="2">
    <source>
        <dbReference type="Proteomes" id="UP000799324"/>
    </source>
</evidence>
<evidence type="ECO:0000313" key="1">
    <source>
        <dbReference type="EMBL" id="KAF2648883.1"/>
    </source>
</evidence>
<organism evidence="1 2">
    <name type="scientific">Lophiostoma macrostomum CBS 122681</name>
    <dbReference type="NCBI Taxonomy" id="1314788"/>
    <lineage>
        <taxon>Eukaryota</taxon>
        <taxon>Fungi</taxon>
        <taxon>Dikarya</taxon>
        <taxon>Ascomycota</taxon>
        <taxon>Pezizomycotina</taxon>
        <taxon>Dothideomycetes</taxon>
        <taxon>Pleosporomycetidae</taxon>
        <taxon>Pleosporales</taxon>
        <taxon>Lophiostomataceae</taxon>
        <taxon>Lophiostoma</taxon>
    </lineage>
</organism>
<proteinExistence type="predicted"/>
<dbReference type="AlphaFoldDB" id="A0A6A6SQL8"/>
<accession>A0A6A6SQL8</accession>
<protein>
    <submittedName>
        <fullName evidence="1">Uncharacterized protein</fullName>
    </submittedName>
</protein>